<evidence type="ECO:0000256" key="1">
    <source>
        <dbReference type="SAM" id="SignalP"/>
    </source>
</evidence>
<reference evidence="2" key="1">
    <citation type="submission" date="2022-01" db="EMBL/GenBank/DDBJ databases">
        <authorList>
            <person name="Braso-Vives M."/>
        </authorList>
    </citation>
    <scope>NUCLEOTIDE SEQUENCE</scope>
</reference>
<keyword evidence="3" id="KW-1185">Reference proteome</keyword>
<sequence length="69" mass="7294">MFPSFTSAMLLLHVGPLALPPTKTETCRKKFGRPAGDVTVDSRSGDLVCRGGRLVCVGGTWSPGRFAVS</sequence>
<name>A0A8J9Z8L9_BRALA</name>
<protein>
    <submittedName>
        <fullName evidence="2">Hypp8440 protein</fullName>
    </submittedName>
</protein>
<accession>A0A8J9Z8L9</accession>
<dbReference type="Proteomes" id="UP000838412">
    <property type="component" value="Chromosome 17"/>
</dbReference>
<feature type="signal peptide" evidence="1">
    <location>
        <begin position="1"/>
        <end position="24"/>
    </location>
</feature>
<keyword evidence="1" id="KW-0732">Signal</keyword>
<feature type="chain" id="PRO_5035431185" evidence="1">
    <location>
        <begin position="25"/>
        <end position="69"/>
    </location>
</feature>
<organism evidence="2 3">
    <name type="scientific">Branchiostoma lanceolatum</name>
    <name type="common">Common lancelet</name>
    <name type="synonym">Amphioxus lanceolatum</name>
    <dbReference type="NCBI Taxonomy" id="7740"/>
    <lineage>
        <taxon>Eukaryota</taxon>
        <taxon>Metazoa</taxon>
        <taxon>Chordata</taxon>
        <taxon>Cephalochordata</taxon>
        <taxon>Leptocardii</taxon>
        <taxon>Amphioxiformes</taxon>
        <taxon>Branchiostomatidae</taxon>
        <taxon>Branchiostoma</taxon>
    </lineage>
</organism>
<proteinExistence type="predicted"/>
<evidence type="ECO:0000313" key="3">
    <source>
        <dbReference type="Proteomes" id="UP000838412"/>
    </source>
</evidence>
<dbReference type="EMBL" id="OV696702">
    <property type="protein sequence ID" value="CAH1248824.1"/>
    <property type="molecule type" value="Genomic_DNA"/>
</dbReference>
<evidence type="ECO:0000313" key="2">
    <source>
        <dbReference type="EMBL" id="CAH1248824.1"/>
    </source>
</evidence>
<gene>
    <name evidence="2" type="primary">Hypp8440</name>
    <name evidence="2" type="ORF">BLAG_LOCUS10125</name>
</gene>
<dbReference type="AlphaFoldDB" id="A0A8J9Z8L9"/>